<feature type="transmembrane region" description="Helical" evidence="6">
    <location>
        <begin position="45"/>
        <end position="68"/>
    </location>
</feature>
<name>A0A5R9BE44_9MICC</name>
<comment type="subcellular location">
    <subcellularLocation>
        <location evidence="1">Cell membrane</location>
        <topology evidence="1">Multi-pass membrane protein</topology>
    </subcellularLocation>
</comment>
<accession>A0A5R9BE44</accession>
<reference evidence="7 8" key="1">
    <citation type="submission" date="2019-05" db="EMBL/GenBank/DDBJ databases">
        <title>Nesterenkonia sp. GY074 isolated from the Southern Atlantic Ocean.</title>
        <authorList>
            <person name="Zhang G."/>
        </authorList>
    </citation>
    <scope>NUCLEOTIDE SEQUENCE [LARGE SCALE GENOMIC DNA]</scope>
    <source>
        <strain evidence="7 8">GY074</strain>
    </source>
</reference>
<evidence type="ECO:0000256" key="2">
    <source>
        <dbReference type="ARBA" id="ARBA00022475"/>
    </source>
</evidence>
<dbReference type="GO" id="GO:0044341">
    <property type="term" value="P:sodium-dependent phosphate transport"/>
    <property type="evidence" value="ECO:0007669"/>
    <property type="project" value="InterPro"/>
</dbReference>
<dbReference type="NCBIfam" id="NF037997">
    <property type="entry name" value="Na_Pi_symport"/>
    <property type="match status" value="1"/>
</dbReference>
<proteinExistence type="predicted"/>
<keyword evidence="8" id="KW-1185">Reference proteome</keyword>
<feature type="transmembrane region" description="Helical" evidence="6">
    <location>
        <begin position="315"/>
        <end position="337"/>
    </location>
</feature>
<protein>
    <submittedName>
        <fullName evidence="7">Na/Pi cotransporter family protein</fullName>
    </submittedName>
</protein>
<keyword evidence="2" id="KW-1003">Cell membrane</keyword>
<feature type="transmembrane region" description="Helical" evidence="6">
    <location>
        <begin position="343"/>
        <end position="367"/>
    </location>
</feature>
<evidence type="ECO:0000256" key="6">
    <source>
        <dbReference type="SAM" id="Phobius"/>
    </source>
</evidence>
<dbReference type="GO" id="GO:0005436">
    <property type="term" value="F:sodium:phosphate symporter activity"/>
    <property type="evidence" value="ECO:0007669"/>
    <property type="project" value="InterPro"/>
</dbReference>
<sequence length="410" mass="42323">MAVLPAPEKHETFSTGAVAGTVHSPRLPAGLHHRFSTRTVTVLNWLIVAVCVYVLITAVNVIGSGFSIAAGDRAASLFEFAANPVVGLMIGIVATALSQSSSTTTSVTVGLVAGGLPLGIAVPIILGANIGTTLTNTLISLGMIRDKEQFRRGFAAATVHDFFNLLAVAIFLPLEIAFGLLERMATASASVLTGSDGGIVASIFGGIGTVVKTATTPLAKLITWSLEWLPGVWAGVAMIVVAIALILTVINLIGRKLKALLVGRAQRVLNTAIGRGPVTSITSGALVTVMVQSSSTTTSLMVPLAGSGALSLRQLYPFALGANIGTTITALVAAFAFDGAVGTIALTAALVHLFFNVFGTILIYGLPGIREIPIKGAEWLSDLAVDRTIIAFAWVVGVFIALPLALIFFL</sequence>
<dbReference type="PANTHER" id="PTHR10010:SF46">
    <property type="entry name" value="SODIUM-DEPENDENT PHOSPHATE TRANSPORT PROTEIN 2B"/>
    <property type="match status" value="1"/>
</dbReference>
<feature type="transmembrane region" description="Helical" evidence="6">
    <location>
        <begin position="80"/>
        <end position="98"/>
    </location>
</feature>
<dbReference type="RefSeq" id="WP_138252384.1">
    <property type="nucleotide sequence ID" value="NZ_VAVZ01000009.1"/>
</dbReference>
<feature type="transmembrane region" description="Helical" evidence="6">
    <location>
        <begin position="232"/>
        <end position="254"/>
    </location>
</feature>
<evidence type="ECO:0000256" key="4">
    <source>
        <dbReference type="ARBA" id="ARBA00022989"/>
    </source>
</evidence>
<organism evidence="7 8">
    <name type="scientific">Nesterenkonia salmonea</name>
    <dbReference type="NCBI Taxonomy" id="1804987"/>
    <lineage>
        <taxon>Bacteria</taxon>
        <taxon>Bacillati</taxon>
        <taxon>Actinomycetota</taxon>
        <taxon>Actinomycetes</taxon>
        <taxon>Micrococcales</taxon>
        <taxon>Micrococcaceae</taxon>
        <taxon>Nesterenkonia</taxon>
    </lineage>
</organism>
<dbReference type="OrthoDB" id="9763003at2"/>
<evidence type="ECO:0000256" key="1">
    <source>
        <dbReference type="ARBA" id="ARBA00004651"/>
    </source>
</evidence>
<dbReference type="PANTHER" id="PTHR10010">
    <property type="entry name" value="SOLUTE CARRIER FAMILY 34 SODIUM PHOSPHATE , MEMBER 2-RELATED"/>
    <property type="match status" value="1"/>
</dbReference>
<dbReference type="Proteomes" id="UP000310458">
    <property type="component" value="Unassembled WGS sequence"/>
</dbReference>
<evidence type="ECO:0000256" key="5">
    <source>
        <dbReference type="ARBA" id="ARBA00023136"/>
    </source>
</evidence>
<keyword evidence="4 6" id="KW-1133">Transmembrane helix</keyword>
<dbReference type="GO" id="GO:0005886">
    <property type="term" value="C:plasma membrane"/>
    <property type="evidence" value="ECO:0007669"/>
    <property type="project" value="UniProtKB-SubCell"/>
</dbReference>
<dbReference type="AlphaFoldDB" id="A0A5R9BE44"/>
<dbReference type="Pfam" id="PF02690">
    <property type="entry name" value="Na_Pi_cotrans"/>
    <property type="match status" value="2"/>
</dbReference>
<feature type="transmembrane region" description="Helical" evidence="6">
    <location>
        <begin position="162"/>
        <end position="181"/>
    </location>
</feature>
<keyword evidence="3 6" id="KW-0812">Transmembrane</keyword>
<evidence type="ECO:0000256" key="3">
    <source>
        <dbReference type="ARBA" id="ARBA00022692"/>
    </source>
</evidence>
<dbReference type="InterPro" id="IPR003841">
    <property type="entry name" value="Na/Pi_transpt"/>
</dbReference>
<feature type="transmembrane region" description="Helical" evidence="6">
    <location>
        <begin position="388"/>
        <end position="409"/>
    </location>
</feature>
<evidence type="ECO:0000313" key="8">
    <source>
        <dbReference type="Proteomes" id="UP000310458"/>
    </source>
</evidence>
<evidence type="ECO:0000313" key="7">
    <source>
        <dbReference type="EMBL" id="TLP98461.1"/>
    </source>
</evidence>
<gene>
    <name evidence="7" type="ORF">FEF26_04675</name>
</gene>
<comment type="caution">
    <text evidence="7">The sequence shown here is derived from an EMBL/GenBank/DDBJ whole genome shotgun (WGS) entry which is preliminary data.</text>
</comment>
<feature type="transmembrane region" description="Helical" evidence="6">
    <location>
        <begin position="118"/>
        <end position="141"/>
    </location>
</feature>
<keyword evidence="5 6" id="KW-0472">Membrane</keyword>
<dbReference type="EMBL" id="VAVZ01000009">
    <property type="protein sequence ID" value="TLP98461.1"/>
    <property type="molecule type" value="Genomic_DNA"/>
</dbReference>